<comment type="caution">
    <text evidence="2">The sequence shown here is derived from an EMBL/GenBank/DDBJ whole genome shotgun (WGS) entry which is preliminary data.</text>
</comment>
<proteinExistence type="predicted"/>
<dbReference type="EMBL" id="ACIO01000207">
    <property type="protein sequence ID" value="EFC99181.1"/>
    <property type="molecule type" value="Genomic_DNA"/>
</dbReference>
<dbReference type="AlphaFoldDB" id="D3AG67"/>
<organism evidence="2 3">
    <name type="scientific">Hungatella hathewayi DSM 13479</name>
    <dbReference type="NCBI Taxonomy" id="566550"/>
    <lineage>
        <taxon>Bacteria</taxon>
        <taxon>Bacillati</taxon>
        <taxon>Bacillota</taxon>
        <taxon>Clostridia</taxon>
        <taxon>Lachnospirales</taxon>
        <taxon>Lachnospiraceae</taxon>
        <taxon>Hungatella</taxon>
    </lineage>
</organism>
<accession>D3AG67</accession>
<keyword evidence="1" id="KW-0472">Membrane</keyword>
<gene>
    <name evidence="2" type="ORF">CLOSTHATH_02604</name>
</gene>
<sequence>MSHNIHSFQKNLMCVCNCAIIMILYLYYIVFKVKKIEKYENNPVLFFIVCS</sequence>
<dbReference type="HOGENOM" id="CLU_3099646_0_0_9"/>
<evidence type="ECO:0000313" key="3">
    <source>
        <dbReference type="Proteomes" id="UP000004968"/>
    </source>
</evidence>
<protein>
    <submittedName>
        <fullName evidence="2">Uncharacterized protein</fullName>
    </submittedName>
</protein>
<name>D3AG67_9FIRM</name>
<evidence type="ECO:0000313" key="2">
    <source>
        <dbReference type="EMBL" id="EFC99181.1"/>
    </source>
</evidence>
<reference evidence="2 3" key="1">
    <citation type="submission" date="2010-01" db="EMBL/GenBank/DDBJ databases">
        <authorList>
            <person name="Weinstock G."/>
            <person name="Sodergren E."/>
            <person name="Clifton S."/>
            <person name="Fulton L."/>
            <person name="Fulton B."/>
            <person name="Courtney L."/>
            <person name="Fronick C."/>
            <person name="Harrison M."/>
            <person name="Strong C."/>
            <person name="Farmer C."/>
            <person name="Delahaunty K."/>
            <person name="Markovic C."/>
            <person name="Hall O."/>
            <person name="Minx P."/>
            <person name="Tomlinson C."/>
            <person name="Mitreva M."/>
            <person name="Nelson J."/>
            <person name="Hou S."/>
            <person name="Wollam A."/>
            <person name="Pepin K.H."/>
            <person name="Johnson M."/>
            <person name="Bhonagiri V."/>
            <person name="Nash W.E."/>
            <person name="Warren W."/>
            <person name="Chinwalla A."/>
            <person name="Mardis E.R."/>
            <person name="Wilson R.K."/>
        </authorList>
    </citation>
    <scope>NUCLEOTIDE SEQUENCE [LARGE SCALE GENOMIC DNA]</scope>
    <source>
        <strain evidence="2 3">DSM 13479</strain>
    </source>
</reference>
<evidence type="ECO:0000256" key="1">
    <source>
        <dbReference type="SAM" id="Phobius"/>
    </source>
</evidence>
<keyword evidence="1" id="KW-0812">Transmembrane</keyword>
<keyword evidence="1" id="KW-1133">Transmembrane helix</keyword>
<dbReference type="Proteomes" id="UP000004968">
    <property type="component" value="Unassembled WGS sequence"/>
</dbReference>
<feature type="transmembrane region" description="Helical" evidence="1">
    <location>
        <begin position="12"/>
        <end position="31"/>
    </location>
</feature>